<proteinExistence type="predicted"/>
<evidence type="ECO:0000313" key="1">
    <source>
        <dbReference type="EMBL" id="MBI6885870.1"/>
    </source>
</evidence>
<organism evidence="1 2">
    <name type="scientific">Pseudomonas putida</name>
    <name type="common">Arthrobacter siderocapsulatus</name>
    <dbReference type="NCBI Taxonomy" id="303"/>
    <lineage>
        <taxon>Bacteria</taxon>
        <taxon>Pseudomonadati</taxon>
        <taxon>Pseudomonadota</taxon>
        <taxon>Gammaproteobacteria</taxon>
        <taxon>Pseudomonadales</taxon>
        <taxon>Pseudomonadaceae</taxon>
        <taxon>Pseudomonas</taxon>
    </lineage>
</organism>
<name>A0A8I1EFS3_PSEPU</name>
<comment type="caution">
    <text evidence="1">The sequence shown here is derived from an EMBL/GenBank/DDBJ whole genome shotgun (WGS) entry which is preliminary data.</text>
</comment>
<gene>
    <name evidence="1" type="ORF">JEU22_18340</name>
</gene>
<sequence>MPVIPVMQIMPLSLSQAMKNTRHSEKVEREKAAQYQVDETAPPLSFYVIALVDSYITTSAFGASLGLFKDIYLERGLSGLWSSIVMTKGMSSSPVSVLALALNDLLCDPEVSGQIHRDVIERLITDDFVANGMEAIGYHYENEPSTVVLDRVNFLRFASGELIPEEAVDVLVGKKLNDILLMSACAFGDLEAINNFMSRHVRSTKREEVLRTALRAKGVTHDFTKLALSGRSTINGFANDVIYAVKSGRKEQLDRVFDAGMVYKCSYELITKLMKDSYLNAKSIPVVEHFVKRVIEIGCDTYRPFVMMAYGEFTGLDQLEGQKLSSNSILDIIYGQRHTNTAGNLRSFLPAIPEEDIRNHPHACGIYEMLHEMTGEERYFKRTSAKYRGATLSSDLGI</sequence>
<accession>A0A8I1EFS3</accession>
<reference evidence="1" key="1">
    <citation type="submission" date="2020-12" db="EMBL/GenBank/DDBJ databases">
        <title>Enhanced detection system for hospital associated transmission using whole genome sequencing surveillance.</title>
        <authorList>
            <person name="Harrison L.H."/>
            <person name="Van Tyne D."/>
            <person name="Marsh J.W."/>
            <person name="Griffith M.P."/>
            <person name="Snyder D.J."/>
            <person name="Cooper V.S."/>
            <person name="Mustapha M."/>
        </authorList>
    </citation>
    <scope>NUCLEOTIDE SEQUENCE</scope>
    <source>
        <strain evidence="1">PSB00042</strain>
    </source>
</reference>
<dbReference type="AlphaFoldDB" id="A0A8I1EFS3"/>
<dbReference type="RefSeq" id="WP_198747797.1">
    <property type="nucleotide sequence ID" value="NZ_JAEHTE010000023.1"/>
</dbReference>
<dbReference type="EMBL" id="JAEHTE010000023">
    <property type="protein sequence ID" value="MBI6885870.1"/>
    <property type="molecule type" value="Genomic_DNA"/>
</dbReference>
<protein>
    <submittedName>
        <fullName evidence="1">Uncharacterized protein</fullName>
    </submittedName>
</protein>
<dbReference type="Proteomes" id="UP000637061">
    <property type="component" value="Unassembled WGS sequence"/>
</dbReference>
<evidence type="ECO:0000313" key="2">
    <source>
        <dbReference type="Proteomes" id="UP000637061"/>
    </source>
</evidence>